<keyword evidence="3 9" id="KW-0812">Transmembrane</keyword>
<dbReference type="InterPro" id="IPR017978">
    <property type="entry name" value="GPCR_3_C"/>
</dbReference>
<accession>A0A4Z2H1V9</accession>
<name>A0A4Z2H1V9_9TELE</name>
<evidence type="ECO:0000256" key="6">
    <source>
        <dbReference type="ARBA" id="ARBA00023136"/>
    </source>
</evidence>
<reference evidence="11 12" key="1">
    <citation type="submission" date="2019-03" db="EMBL/GenBank/DDBJ databases">
        <title>First draft genome of Liparis tanakae, snailfish: a comprehensive survey of snailfish specific genes.</title>
        <authorList>
            <person name="Kim W."/>
            <person name="Song I."/>
            <person name="Jeong J.-H."/>
            <person name="Kim D."/>
            <person name="Kim S."/>
            <person name="Ryu S."/>
            <person name="Song J.Y."/>
            <person name="Lee S.K."/>
        </authorList>
    </citation>
    <scope>NUCLEOTIDE SEQUENCE [LARGE SCALE GENOMIC DNA]</scope>
    <source>
        <tissue evidence="11">Muscle</tissue>
    </source>
</reference>
<dbReference type="PROSITE" id="PS00981">
    <property type="entry name" value="G_PROTEIN_RECEP_F3_3"/>
    <property type="match status" value="1"/>
</dbReference>
<gene>
    <name evidence="11" type="primary">Grm5_5</name>
    <name evidence="11" type="ORF">EYF80_030707</name>
</gene>
<evidence type="ECO:0000256" key="9">
    <source>
        <dbReference type="SAM" id="Phobius"/>
    </source>
</evidence>
<proteinExistence type="predicted"/>
<keyword evidence="12" id="KW-1185">Reference proteome</keyword>
<feature type="domain" description="G-protein coupled receptors family 3 profile" evidence="10">
    <location>
        <begin position="1"/>
        <end position="132"/>
    </location>
</feature>
<dbReference type="Pfam" id="PF00003">
    <property type="entry name" value="7tm_3"/>
    <property type="match status" value="1"/>
</dbReference>
<dbReference type="PROSITE" id="PS50259">
    <property type="entry name" value="G_PROTEIN_RECEP_F3_4"/>
    <property type="match status" value="1"/>
</dbReference>
<evidence type="ECO:0000259" key="10">
    <source>
        <dbReference type="PROSITE" id="PS50259"/>
    </source>
</evidence>
<keyword evidence="6 9" id="KW-0472">Membrane</keyword>
<dbReference type="PRINTS" id="PR00248">
    <property type="entry name" value="GPCRMGR"/>
</dbReference>
<evidence type="ECO:0000256" key="2">
    <source>
        <dbReference type="ARBA" id="ARBA00022475"/>
    </source>
</evidence>
<keyword evidence="5" id="KW-0297">G-protein coupled receptor</keyword>
<dbReference type="GO" id="GO:0005886">
    <property type="term" value="C:plasma membrane"/>
    <property type="evidence" value="ECO:0007669"/>
    <property type="project" value="UniProtKB-SubCell"/>
</dbReference>
<evidence type="ECO:0000256" key="3">
    <source>
        <dbReference type="ARBA" id="ARBA00022692"/>
    </source>
</evidence>
<dbReference type="InterPro" id="IPR050726">
    <property type="entry name" value="mGluR"/>
</dbReference>
<evidence type="ECO:0000256" key="1">
    <source>
        <dbReference type="ARBA" id="ARBA00004651"/>
    </source>
</evidence>
<dbReference type="EMBL" id="SRLO01000364">
    <property type="protein sequence ID" value="TNN59073.1"/>
    <property type="molecule type" value="Genomic_DNA"/>
</dbReference>
<feature type="transmembrane region" description="Helical" evidence="9">
    <location>
        <begin position="81"/>
        <end position="103"/>
    </location>
</feature>
<keyword evidence="4 9" id="KW-1133">Transmembrane helix</keyword>
<feature type="transmembrane region" description="Helical" evidence="9">
    <location>
        <begin position="109"/>
        <end position="129"/>
    </location>
</feature>
<dbReference type="OrthoDB" id="8765301at2759"/>
<feature type="transmembrane region" description="Helical" evidence="9">
    <location>
        <begin position="50"/>
        <end position="69"/>
    </location>
</feature>
<comment type="subcellular location">
    <subcellularLocation>
        <location evidence="1">Cell membrane</location>
        <topology evidence="1">Multi-pass membrane protein</topology>
    </subcellularLocation>
</comment>
<comment type="caution">
    <text evidence="11">The sequence shown here is derived from an EMBL/GenBank/DDBJ whole genome shotgun (WGS) entry which is preliminary data.</text>
</comment>
<protein>
    <submittedName>
        <fullName evidence="11">Metabotropic glutamate receptor 5</fullName>
    </submittedName>
</protein>
<dbReference type="InterPro" id="IPR017979">
    <property type="entry name" value="GPCR_3_CS"/>
</dbReference>
<evidence type="ECO:0000256" key="4">
    <source>
        <dbReference type="ARBA" id="ARBA00022989"/>
    </source>
</evidence>
<sequence length="195" mass="22159">MQFGIIVALYIIEPPETAAVTSPIISSKVIYDYPSIREVHLICNLTTLGVVAPLGYNGLLILSCTFYAFKTRNVPANFNEAKYIAFTMYTTCIIWLAFVPIYFGSNYKIITMCFSVSLSATVALCCMFVPKVRHGNTNSQNHNEILIFKLFFFHFQDHSILLLFVFLFFRCTSCSPSRRKTSAVLSQHPRWCACM</sequence>
<dbReference type="GO" id="GO:0004930">
    <property type="term" value="F:G protein-coupled receptor activity"/>
    <property type="evidence" value="ECO:0007669"/>
    <property type="project" value="UniProtKB-KW"/>
</dbReference>
<dbReference type="Proteomes" id="UP000314294">
    <property type="component" value="Unassembled WGS sequence"/>
</dbReference>
<evidence type="ECO:0000256" key="7">
    <source>
        <dbReference type="ARBA" id="ARBA00023180"/>
    </source>
</evidence>
<keyword evidence="7" id="KW-0325">Glycoprotein</keyword>
<keyword evidence="8" id="KW-0807">Transducer</keyword>
<keyword evidence="2" id="KW-1003">Cell membrane</keyword>
<dbReference type="PANTHER" id="PTHR24060">
    <property type="entry name" value="METABOTROPIC GLUTAMATE RECEPTOR"/>
    <property type="match status" value="1"/>
</dbReference>
<dbReference type="InterPro" id="IPR000337">
    <property type="entry name" value="GPCR_3"/>
</dbReference>
<feature type="transmembrane region" description="Helical" evidence="9">
    <location>
        <begin position="150"/>
        <end position="169"/>
    </location>
</feature>
<evidence type="ECO:0000256" key="8">
    <source>
        <dbReference type="ARBA" id="ARBA00023224"/>
    </source>
</evidence>
<keyword evidence="11" id="KW-0675">Receptor</keyword>
<organism evidence="11 12">
    <name type="scientific">Liparis tanakae</name>
    <name type="common">Tanaka's snailfish</name>
    <dbReference type="NCBI Taxonomy" id="230148"/>
    <lineage>
        <taxon>Eukaryota</taxon>
        <taxon>Metazoa</taxon>
        <taxon>Chordata</taxon>
        <taxon>Craniata</taxon>
        <taxon>Vertebrata</taxon>
        <taxon>Euteleostomi</taxon>
        <taxon>Actinopterygii</taxon>
        <taxon>Neopterygii</taxon>
        <taxon>Teleostei</taxon>
        <taxon>Neoteleostei</taxon>
        <taxon>Acanthomorphata</taxon>
        <taxon>Eupercaria</taxon>
        <taxon>Perciformes</taxon>
        <taxon>Cottioidei</taxon>
        <taxon>Cottales</taxon>
        <taxon>Liparidae</taxon>
        <taxon>Liparis</taxon>
    </lineage>
</organism>
<evidence type="ECO:0000256" key="5">
    <source>
        <dbReference type="ARBA" id="ARBA00023040"/>
    </source>
</evidence>
<evidence type="ECO:0000313" key="11">
    <source>
        <dbReference type="EMBL" id="TNN59073.1"/>
    </source>
</evidence>
<evidence type="ECO:0000313" key="12">
    <source>
        <dbReference type="Proteomes" id="UP000314294"/>
    </source>
</evidence>
<dbReference type="AlphaFoldDB" id="A0A4Z2H1V9"/>